<dbReference type="OrthoDB" id="206969at2759"/>
<accession>A0A2T9ZCX0</accession>
<sequence>MSLVLDYSSCSSEGEENSISGLKSEKKRPFPTTEQNNSSNSTKIQINVEIPDYVKSSSRAKITLQNDSISKPNTELPLSEKLSLLLPDPKNKKAKLSQLPRILKGKLNVSNSENALESSSGPGSLYSSSFIAKRSAESNSNSNSKVEKDTKDDNLHDEQNDFNYFFPVDPNSINTCDPEPSENDSIVDTSFYSKYEHVDSVSLTESFPQDLPPANEEIDPNILKYMPKSERNMLKVLDIKQVTQASHLNDEVSNQRNKIKNYVPADLEHNSDFAFEATKQNELKLKESYSQNAKTRKETRSKYVFTFLELCSLLLLFFSLCLHWILGFASSIRLDKGLKV</sequence>
<dbReference type="Proteomes" id="UP000245609">
    <property type="component" value="Unassembled WGS sequence"/>
</dbReference>
<proteinExistence type="predicted"/>
<dbReference type="STRING" id="133381.A0A2T9ZCX0"/>
<evidence type="ECO:0000256" key="1">
    <source>
        <dbReference type="SAM" id="MobiDB-lite"/>
    </source>
</evidence>
<keyword evidence="2" id="KW-0812">Transmembrane</keyword>
<evidence type="ECO:0000256" key="2">
    <source>
        <dbReference type="SAM" id="Phobius"/>
    </source>
</evidence>
<feature type="region of interest" description="Disordered" evidence="1">
    <location>
        <begin position="1"/>
        <end position="44"/>
    </location>
</feature>
<feature type="compositionally biased region" description="Polar residues" evidence="1">
    <location>
        <begin position="32"/>
        <end position="44"/>
    </location>
</feature>
<feature type="region of interest" description="Disordered" evidence="1">
    <location>
        <begin position="136"/>
        <end position="163"/>
    </location>
</feature>
<gene>
    <name evidence="3" type="ORF">BB560_003148</name>
</gene>
<organism evidence="3 4">
    <name type="scientific">Smittium megazygosporum</name>
    <dbReference type="NCBI Taxonomy" id="133381"/>
    <lineage>
        <taxon>Eukaryota</taxon>
        <taxon>Fungi</taxon>
        <taxon>Fungi incertae sedis</taxon>
        <taxon>Zoopagomycota</taxon>
        <taxon>Kickxellomycotina</taxon>
        <taxon>Harpellomycetes</taxon>
        <taxon>Harpellales</taxon>
        <taxon>Legeriomycetaceae</taxon>
        <taxon>Smittium</taxon>
    </lineage>
</organism>
<feature type="transmembrane region" description="Helical" evidence="2">
    <location>
        <begin position="303"/>
        <end position="326"/>
    </location>
</feature>
<evidence type="ECO:0000313" key="4">
    <source>
        <dbReference type="Proteomes" id="UP000245609"/>
    </source>
</evidence>
<evidence type="ECO:0000313" key="3">
    <source>
        <dbReference type="EMBL" id="PVV02400.1"/>
    </source>
</evidence>
<dbReference type="AlphaFoldDB" id="A0A2T9ZCX0"/>
<keyword evidence="2" id="KW-0472">Membrane</keyword>
<feature type="compositionally biased region" description="Polar residues" evidence="1">
    <location>
        <begin position="8"/>
        <end position="21"/>
    </location>
</feature>
<keyword evidence="4" id="KW-1185">Reference proteome</keyword>
<reference evidence="3 4" key="1">
    <citation type="journal article" date="2018" name="MBio">
        <title>Comparative Genomics Reveals the Core Gene Toolbox for the Fungus-Insect Symbiosis.</title>
        <authorList>
            <person name="Wang Y."/>
            <person name="Stata M."/>
            <person name="Wang W."/>
            <person name="Stajich J.E."/>
            <person name="White M.M."/>
            <person name="Moncalvo J.M."/>
        </authorList>
    </citation>
    <scope>NUCLEOTIDE SEQUENCE [LARGE SCALE GENOMIC DNA]</scope>
    <source>
        <strain evidence="3 4">SC-DP-2</strain>
    </source>
</reference>
<protein>
    <submittedName>
        <fullName evidence="3">Uncharacterized protein</fullName>
    </submittedName>
</protein>
<comment type="caution">
    <text evidence="3">The sequence shown here is derived from an EMBL/GenBank/DDBJ whole genome shotgun (WGS) entry which is preliminary data.</text>
</comment>
<feature type="compositionally biased region" description="Basic and acidic residues" evidence="1">
    <location>
        <begin position="145"/>
        <end position="159"/>
    </location>
</feature>
<dbReference type="EMBL" id="MBFS01000479">
    <property type="protein sequence ID" value="PVV02400.1"/>
    <property type="molecule type" value="Genomic_DNA"/>
</dbReference>
<keyword evidence="2" id="KW-1133">Transmembrane helix</keyword>
<name>A0A2T9ZCX0_9FUNG</name>